<evidence type="ECO:0000313" key="15">
    <source>
        <dbReference type="EMBL" id="QIE55400.1"/>
    </source>
</evidence>
<feature type="transmembrane region" description="Helical" evidence="13">
    <location>
        <begin position="16"/>
        <end position="35"/>
    </location>
</feature>
<feature type="transmembrane region" description="Helical" evidence="13">
    <location>
        <begin position="151"/>
        <end position="171"/>
    </location>
</feature>
<proteinExistence type="inferred from homology"/>
<keyword evidence="10" id="KW-0408">Iron</keyword>
<organism evidence="15 16">
    <name type="scientific">Pikeienuella piscinae</name>
    <dbReference type="NCBI Taxonomy" id="2748098"/>
    <lineage>
        <taxon>Bacteria</taxon>
        <taxon>Pseudomonadati</taxon>
        <taxon>Pseudomonadota</taxon>
        <taxon>Alphaproteobacteria</taxon>
        <taxon>Rhodobacterales</taxon>
        <taxon>Paracoccaceae</taxon>
        <taxon>Pikeienuella</taxon>
    </lineage>
</organism>
<feature type="transmembrane region" description="Helical" evidence="13">
    <location>
        <begin position="92"/>
        <end position="112"/>
    </location>
</feature>
<feature type="domain" description="Cytochrome b561 bacterial/Ni-hydrogenase" evidence="14">
    <location>
        <begin position="10"/>
        <end position="188"/>
    </location>
</feature>
<name>A0A7L5BTK9_9RHOB</name>
<evidence type="ECO:0000256" key="1">
    <source>
        <dbReference type="ARBA" id="ARBA00001970"/>
    </source>
</evidence>
<dbReference type="Pfam" id="PF01292">
    <property type="entry name" value="Ni_hydr_CYTB"/>
    <property type="match status" value="1"/>
</dbReference>
<evidence type="ECO:0000256" key="10">
    <source>
        <dbReference type="ARBA" id="ARBA00023004"/>
    </source>
</evidence>
<evidence type="ECO:0000256" key="2">
    <source>
        <dbReference type="ARBA" id="ARBA00004651"/>
    </source>
</evidence>
<comment type="similarity">
    <text evidence="12">Belongs to the cytochrome b561 family.</text>
</comment>
<keyword evidence="7" id="KW-0479">Metal-binding</keyword>
<dbReference type="InterPro" id="IPR052168">
    <property type="entry name" value="Cytochrome_b561_oxidase"/>
</dbReference>
<dbReference type="GO" id="GO:0009055">
    <property type="term" value="F:electron transfer activity"/>
    <property type="evidence" value="ECO:0007669"/>
    <property type="project" value="InterPro"/>
</dbReference>
<evidence type="ECO:0000259" key="14">
    <source>
        <dbReference type="Pfam" id="PF01292"/>
    </source>
</evidence>
<evidence type="ECO:0000256" key="4">
    <source>
        <dbReference type="ARBA" id="ARBA00022475"/>
    </source>
</evidence>
<evidence type="ECO:0000256" key="3">
    <source>
        <dbReference type="ARBA" id="ARBA00022448"/>
    </source>
</evidence>
<keyword evidence="8" id="KW-0249">Electron transport</keyword>
<keyword evidence="11 13" id="KW-0472">Membrane</keyword>
<protein>
    <submittedName>
        <fullName evidence="15">Cytochrome b</fullName>
    </submittedName>
</protein>
<dbReference type="InterPro" id="IPR011577">
    <property type="entry name" value="Cyt_b561_bac/Ni-Hgenase"/>
</dbReference>
<keyword evidence="3" id="KW-0813">Transport</keyword>
<dbReference type="SUPFAM" id="SSF81342">
    <property type="entry name" value="Transmembrane di-heme cytochromes"/>
    <property type="match status" value="1"/>
</dbReference>
<dbReference type="GO" id="GO:0046872">
    <property type="term" value="F:metal ion binding"/>
    <property type="evidence" value="ECO:0007669"/>
    <property type="project" value="UniProtKB-KW"/>
</dbReference>
<dbReference type="RefSeq" id="WP_165097260.1">
    <property type="nucleotide sequence ID" value="NZ_CP049056.1"/>
</dbReference>
<keyword evidence="4" id="KW-1003">Cell membrane</keyword>
<evidence type="ECO:0000256" key="13">
    <source>
        <dbReference type="SAM" id="Phobius"/>
    </source>
</evidence>
<dbReference type="PANTHER" id="PTHR30529">
    <property type="entry name" value="CYTOCHROME B561"/>
    <property type="match status" value="1"/>
</dbReference>
<evidence type="ECO:0000256" key="5">
    <source>
        <dbReference type="ARBA" id="ARBA00022617"/>
    </source>
</evidence>
<evidence type="ECO:0000256" key="6">
    <source>
        <dbReference type="ARBA" id="ARBA00022692"/>
    </source>
</evidence>
<accession>A0A7L5BTK9</accession>
<keyword evidence="16" id="KW-1185">Reference proteome</keyword>
<keyword evidence="6 13" id="KW-0812">Transmembrane</keyword>
<dbReference type="Proteomes" id="UP000503336">
    <property type="component" value="Chromosome"/>
</dbReference>
<dbReference type="Gene3D" id="1.20.950.20">
    <property type="entry name" value="Transmembrane di-heme cytochromes, Chain C"/>
    <property type="match status" value="2"/>
</dbReference>
<evidence type="ECO:0000256" key="9">
    <source>
        <dbReference type="ARBA" id="ARBA00022989"/>
    </source>
</evidence>
<keyword evidence="9 13" id="KW-1133">Transmembrane helix</keyword>
<dbReference type="GO" id="GO:0022904">
    <property type="term" value="P:respiratory electron transport chain"/>
    <property type="evidence" value="ECO:0007669"/>
    <property type="project" value="InterPro"/>
</dbReference>
<dbReference type="AlphaFoldDB" id="A0A7L5BTK9"/>
<dbReference type="EMBL" id="CP049056">
    <property type="protein sequence ID" value="QIE55400.1"/>
    <property type="molecule type" value="Genomic_DNA"/>
</dbReference>
<keyword evidence="5" id="KW-0349">Heme</keyword>
<dbReference type="PANTHER" id="PTHR30529:SF1">
    <property type="entry name" value="CYTOCHROME B561 HOMOLOG 2"/>
    <property type="match status" value="1"/>
</dbReference>
<evidence type="ECO:0000256" key="8">
    <source>
        <dbReference type="ARBA" id="ARBA00022982"/>
    </source>
</evidence>
<feature type="transmembrane region" description="Helical" evidence="13">
    <location>
        <begin position="55"/>
        <end position="72"/>
    </location>
</feature>
<evidence type="ECO:0000256" key="7">
    <source>
        <dbReference type="ARBA" id="ARBA00022723"/>
    </source>
</evidence>
<evidence type="ECO:0000313" key="16">
    <source>
        <dbReference type="Proteomes" id="UP000503336"/>
    </source>
</evidence>
<evidence type="ECO:0000256" key="11">
    <source>
        <dbReference type="ARBA" id="ARBA00023136"/>
    </source>
</evidence>
<reference evidence="15 16" key="1">
    <citation type="submission" date="2020-02" db="EMBL/GenBank/DDBJ databases">
        <title>complete genome sequence of Rhodobacteraceae bacterium.</title>
        <authorList>
            <person name="Park J."/>
            <person name="Kim Y.-S."/>
            <person name="Kim K.-H."/>
        </authorList>
    </citation>
    <scope>NUCLEOTIDE SEQUENCE [LARGE SCALE GENOMIC DNA]</scope>
    <source>
        <strain evidence="15 16">RR4-56</strain>
    </source>
</reference>
<sequence length="189" mass="21501">MSLRNTATAWGWPARLLHWAIAALIFFMLGLGFYMAELVSDIYEQFALVQLHKSWGFTVFVLVLIRIVWRLMNRTPDAPPHAGAAERTFARLGHYALYALMLALPLSGWLMASASELQEMYGIRNMVFGLFELPDPFQPGDKTLEEWLRAVHFWCALALTIMLIGHAGAALKHHFIDRDNVLTRMISGR</sequence>
<comment type="subcellular location">
    <subcellularLocation>
        <location evidence="2">Cell membrane</location>
        <topology evidence="2">Multi-pass membrane protein</topology>
    </subcellularLocation>
</comment>
<dbReference type="GO" id="GO:0020037">
    <property type="term" value="F:heme binding"/>
    <property type="evidence" value="ECO:0007669"/>
    <property type="project" value="TreeGrafter"/>
</dbReference>
<evidence type="ECO:0000256" key="12">
    <source>
        <dbReference type="ARBA" id="ARBA00037975"/>
    </source>
</evidence>
<dbReference type="GO" id="GO:0005886">
    <property type="term" value="C:plasma membrane"/>
    <property type="evidence" value="ECO:0007669"/>
    <property type="project" value="UniProtKB-SubCell"/>
</dbReference>
<comment type="cofactor">
    <cofactor evidence="1">
        <name>heme b</name>
        <dbReference type="ChEBI" id="CHEBI:60344"/>
    </cofactor>
</comment>
<dbReference type="KEGG" id="hdh:G5B40_07985"/>
<dbReference type="InterPro" id="IPR016174">
    <property type="entry name" value="Di-haem_cyt_TM"/>
</dbReference>
<gene>
    <name evidence="15" type="ORF">G5B40_07985</name>
</gene>